<evidence type="ECO:0000256" key="1">
    <source>
        <dbReference type="SAM" id="Coils"/>
    </source>
</evidence>
<feature type="coiled-coil region" evidence="1">
    <location>
        <begin position="23"/>
        <end position="53"/>
    </location>
</feature>
<accession>A0AA38GDV4</accession>
<name>A0AA38GDV4_TAXCH</name>
<organism evidence="2 3">
    <name type="scientific">Taxus chinensis</name>
    <name type="common">Chinese yew</name>
    <name type="synonym">Taxus wallichiana var. chinensis</name>
    <dbReference type="NCBI Taxonomy" id="29808"/>
    <lineage>
        <taxon>Eukaryota</taxon>
        <taxon>Viridiplantae</taxon>
        <taxon>Streptophyta</taxon>
        <taxon>Embryophyta</taxon>
        <taxon>Tracheophyta</taxon>
        <taxon>Spermatophyta</taxon>
        <taxon>Pinopsida</taxon>
        <taxon>Pinidae</taxon>
        <taxon>Conifers II</taxon>
        <taxon>Cupressales</taxon>
        <taxon>Taxaceae</taxon>
        <taxon>Taxus</taxon>
    </lineage>
</organism>
<evidence type="ECO:0000313" key="3">
    <source>
        <dbReference type="Proteomes" id="UP000824469"/>
    </source>
</evidence>
<gene>
    <name evidence="2" type="ORF">KI387_016235</name>
</gene>
<sequence length="63" mass="7287">SHKDLELAENLLHISKPMEEPKEKELMDRVDKLEKEIQELKGTIKNMERAKGKGILQSDEEEG</sequence>
<keyword evidence="3" id="KW-1185">Reference proteome</keyword>
<protein>
    <submittedName>
        <fullName evidence="2">Uncharacterized protein</fullName>
    </submittedName>
</protein>
<reference evidence="2 3" key="1">
    <citation type="journal article" date="2021" name="Nat. Plants">
        <title>The Taxus genome provides insights into paclitaxel biosynthesis.</title>
        <authorList>
            <person name="Xiong X."/>
            <person name="Gou J."/>
            <person name="Liao Q."/>
            <person name="Li Y."/>
            <person name="Zhou Q."/>
            <person name="Bi G."/>
            <person name="Li C."/>
            <person name="Du R."/>
            <person name="Wang X."/>
            <person name="Sun T."/>
            <person name="Guo L."/>
            <person name="Liang H."/>
            <person name="Lu P."/>
            <person name="Wu Y."/>
            <person name="Zhang Z."/>
            <person name="Ro D.K."/>
            <person name="Shang Y."/>
            <person name="Huang S."/>
            <person name="Yan J."/>
        </authorList>
    </citation>
    <scope>NUCLEOTIDE SEQUENCE [LARGE SCALE GENOMIC DNA]</scope>
    <source>
        <strain evidence="2">Ta-2019</strain>
    </source>
</reference>
<keyword evidence="1" id="KW-0175">Coiled coil</keyword>
<evidence type="ECO:0000313" key="2">
    <source>
        <dbReference type="EMBL" id="KAH9321596.1"/>
    </source>
</evidence>
<dbReference type="AlphaFoldDB" id="A0AA38GDV4"/>
<comment type="caution">
    <text evidence="2">The sequence shown here is derived from an EMBL/GenBank/DDBJ whole genome shotgun (WGS) entry which is preliminary data.</text>
</comment>
<dbReference type="Proteomes" id="UP000824469">
    <property type="component" value="Unassembled WGS sequence"/>
</dbReference>
<feature type="non-terminal residue" evidence="2">
    <location>
        <position position="63"/>
    </location>
</feature>
<dbReference type="EMBL" id="JAHRHJ020000003">
    <property type="protein sequence ID" value="KAH9321596.1"/>
    <property type="molecule type" value="Genomic_DNA"/>
</dbReference>
<proteinExistence type="predicted"/>
<feature type="non-terminal residue" evidence="2">
    <location>
        <position position="1"/>
    </location>
</feature>